<name>A0AAV4QYI7_CAEEX</name>
<evidence type="ECO:0000313" key="1">
    <source>
        <dbReference type="EMBL" id="GIY13190.1"/>
    </source>
</evidence>
<comment type="caution">
    <text evidence="1">The sequence shown here is derived from an EMBL/GenBank/DDBJ whole genome shotgun (WGS) entry which is preliminary data.</text>
</comment>
<dbReference type="EMBL" id="BPLR01006903">
    <property type="protein sequence ID" value="GIY13190.1"/>
    <property type="molecule type" value="Genomic_DNA"/>
</dbReference>
<protein>
    <submittedName>
        <fullName evidence="1">Uncharacterized protein</fullName>
    </submittedName>
</protein>
<dbReference type="Proteomes" id="UP001054945">
    <property type="component" value="Unassembled WGS sequence"/>
</dbReference>
<accession>A0AAV4QYI7</accession>
<evidence type="ECO:0000313" key="2">
    <source>
        <dbReference type="Proteomes" id="UP001054945"/>
    </source>
</evidence>
<gene>
    <name evidence="1" type="ORF">CEXT_775421</name>
</gene>
<proteinExistence type="predicted"/>
<organism evidence="1 2">
    <name type="scientific">Caerostris extrusa</name>
    <name type="common">Bark spider</name>
    <name type="synonym">Caerostris bankana</name>
    <dbReference type="NCBI Taxonomy" id="172846"/>
    <lineage>
        <taxon>Eukaryota</taxon>
        <taxon>Metazoa</taxon>
        <taxon>Ecdysozoa</taxon>
        <taxon>Arthropoda</taxon>
        <taxon>Chelicerata</taxon>
        <taxon>Arachnida</taxon>
        <taxon>Araneae</taxon>
        <taxon>Araneomorphae</taxon>
        <taxon>Entelegynae</taxon>
        <taxon>Araneoidea</taxon>
        <taxon>Araneidae</taxon>
        <taxon>Caerostris</taxon>
    </lineage>
</organism>
<sequence length="179" mass="20346">MLYLTVPVDECRLRNDAVLLAMRVIRSTMQIGWSGPDRPVSGPYGATLGRCNALESDIILMNDSKCRLCINDSFKIYQSAHRMYAFVLRMVIRAFFFFESRFAECFPPIPYDLSTPATCQRIEFLEVHILSRKREEPPWNATGVLRRFDNEGHAQNSALLVFASHGAVTAELLARMPVV</sequence>
<keyword evidence="2" id="KW-1185">Reference proteome</keyword>
<dbReference type="AlphaFoldDB" id="A0AAV4QYI7"/>
<reference evidence="1 2" key="1">
    <citation type="submission" date="2021-06" db="EMBL/GenBank/DDBJ databases">
        <title>Caerostris extrusa draft genome.</title>
        <authorList>
            <person name="Kono N."/>
            <person name="Arakawa K."/>
        </authorList>
    </citation>
    <scope>NUCLEOTIDE SEQUENCE [LARGE SCALE GENOMIC DNA]</scope>
</reference>